<proteinExistence type="predicted"/>
<evidence type="ECO:0000313" key="2">
    <source>
        <dbReference type="EMBL" id="KAK0460234.1"/>
    </source>
</evidence>
<name>A0AA39N7A9_ARMTA</name>
<feature type="region of interest" description="Disordered" evidence="1">
    <location>
        <begin position="164"/>
        <end position="189"/>
    </location>
</feature>
<sequence length="210" mass="23444">MSGPTLDEIHQLADVTASQLAPSLMPGQSQTKAAEFEAQSASVLQQKVKKTLDFLSSIDLTLLDFFSALVSPWNSGNVFTDFQKHLFCSSSKRFEGLLDLLWSHPKANKKFMNWMYPHGLRLVLDRVYDEMDNVKEHFSMTSSLVTPEFLSSWNIQDALSAVNTAKTSASRPGTDHPHHSQSPSPHRVWAIGTDQDNLAQVPQTFDLPLT</sequence>
<protein>
    <submittedName>
        <fullName evidence="2">Uncharacterized protein</fullName>
    </submittedName>
</protein>
<evidence type="ECO:0000256" key="1">
    <source>
        <dbReference type="SAM" id="MobiDB-lite"/>
    </source>
</evidence>
<dbReference type="RefSeq" id="XP_060332360.1">
    <property type="nucleotide sequence ID" value="XM_060477255.1"/>
</dbReference>
<comment type="caution">
    <text evidence="2">The sequence shown here is derived from an EMBL/GenBank/DDBJ whole genome shotgun (WGS) entry which is preliminary data.</text>
</comment>
<reference evidence="2" key="1">
    <citation type="submission" date="2023-06" db="EMBL/GenBank/DDBJ databases">
        <authorList>
            <consortium name="Lawrence Berkeley National Laboratory"/>
            <person name="Ahrendt S."/>
            <person name="Sahu N."/>
            <person name="Indic B."/>
            <person name="Wong-Bajracharya J."/>
            <person name="Merenyi Z."/>
            <person name="Ke H.-M."/>
            <person name="Monk M."/>
            <person name="Kocsube S."/>
            <person name="Drula E."/>
            <person name="Lipzen A."/>
            <person name="Balint B."/>
            <person name="Henrissat B."/>
            <person name="Andreopoulos B."/>
            <person name="Martin F.M."/>
            <person name="Harder C.B."/>
            <person name="Rigling D."/>
            <person name="Ford K.L."/>
            <person name="Foster G.D."/>
            <person name="Pangilinan J."/>
            <person name="Papanicolaou A."/>
            <person name="Barry K."/>
            <person name="LaButti K."/>
            <person name="Viragh M."/>
            <person name="Koriabine M."/>
            <person name="Yan M."/>
            <person name="Riley R."/>
            <person name="Champramary S."/>
            <person name="Plett K.L."/>
            <person name="Tsai I.J."/>
            <person name="Slot J."/>
            <person name="Sipos G."/>
            <person name="Plett J."/>
            <person name="Nagy L.G."/>
            <person name="Grigoriev I.V."/>
        </authorList>
    </citation>
    <scope>NUCLEOTIDE SEQUENCE</scope>
    <source>
        <strain evidence="2">CCBAS 213</strain>
    </source>
</reference>
<dbReference type="Proteomes" id="UP001175211">
    <property type="component" value="Unassembled WGS sequence"/>
</dbReference>
<dbReference type="AlphaFoldDB" id="A0AA39N7A9"/>
<keyword evidence="3" id="KW-1185">Reference proteome</keyword>
<organism evidence="2 3">
    <name type="scientific">Armillaria tabescens</name>
    <name type="common">Ringless honey mushroom</name>
    <name type="synonym">Agaricus tabescens</name>
    <dbReference type="NCBI Taxonomy" id="1929756"/>
    <lineage>
        <taxon>Eukaryota</taxon>
        <taxon>Fungi</taxon>
        <taxon>Dikarya</taxon>
        <taxon>Basidiomycota</taxon>
        <taxon>Agaricomycotina</taxon>
        <taxon>Agaricomycetes</taxon>
        <taxon>Agaricomycetidae</taxon>
        <taxon>Agaricales</taxon>
        <taxon>Marasmiineae</taxon>
        <taxon>Physalacriaceae</taxon>
        <taxon>Desarmillaria</taxon>
    </lineage>
</organism>
<accession>A0AA39N7A9</accession>
<dbReference type="GeneID" id="85360803"/>
<evidence type="ECO:0000313" key="3">
    <source>
        <dbReference type="Proteomes" id="UP001175211"/>
    </source>
</evidence>
<dbReference type="EMBL" id="JAUEPS010000013">
    <property type="protein sequence ID" value="KAK0460234.1"/>
    <property type="molecule type" value="Genomic_DNA"/>
</dbReference>
<gene>
    <name evidence="2" type="ORF">EV420DRAFT_1641564</name>
</gene>